<evidence type="ECO:0000313" key="1">
    <source>
        <dbReference type="EMBL" id="MCT7359057.1"/>
    </source>
</evidence>
<name>A0A9X3AG67_9GAMM</name>
<keyword evidence="2" id="KW-1185">Reference proteome</keyword>
<dbReference type="AlphaFoldDB" id="A0A9X3AG67"/>
<accession>A0A9X3AG67</accession>
<comment type="caution">
    <text evidence="1">The sequence shown here is derived from an EMBL/GenBank/DDBJ whole genome shotgun (WGS) entry which is preliminary data.</text>
</comment>
<proteinExistence type="predicted"/>
<reference evidence="1" key="2">
    <citation type="submission" date="2022-08" db="EMBL/GenBank/DDBJ databases">
        <authorList>
            <person name="Dong C."/>
        </authorList>
    </citation>
    <scope>NUCLEOTIDE SEQUENCE</scope>
    <source>
        <strain evidence="1">59MF3M-4</strain>
    </source>
</reference>
<dbReference type="Proteomes" id="UP001147830">
    <property type="component" value="Unassembled WGS sequence"/>
</dbReference>
<organism evidence="1 2">
    <name type="scientific">Thalassolituus pacificus</name>
    <dbReference type="NCBI Taxonomy" id="2975440"/>
    <lineage>
        <taxon>Bacteria</taxon>
        <taxon>Pseudomonadati</taxon>
        <taxon>Pseudomonadota</taxon>
        <taxon>Gammaproteobacteria</taxon>
        <taxon>Oceanospirillales</taxon>
        <taxon>Oceanospirillaceae</taxon>
        <taxon>Thalassolituus</taxon>
    </lineage>
</organism>
<protein>
    <submittedName>
        <fullName evidence="1">Uncharacterized protein</fullName>
    </submittedName>
</protein>
<sequence>MSLLRALEMRRIVNKSRTANNKALVLRGWQGEITRGSLPWIK</sequence>
<dbReference type="EMBL" id="JAOANI010000015">
    <property type="protein sequence ID" value="MCT7359057.1"/>
    <property type="molecule type" value="Genomic_DNA"/>
</dbReference>
<evidence type="ECO:0000313" key="2">
    <source>
        <dbReference type="Proteomes" id="UP001147830"/>
    </source>
</evidence>
<dbReference type="RefSeq" id="WP_260975944.1">
    <property type="nucleotide sequence ID" value="NZ_JAOANI010000015.1"/>
</dbReference>
<reference evidence="1" key="1">
    <citation type="journal article" date="2022" name="Front. Microbiol.">
        <title>Genome-based taxonomic rearrangement of Oceanobacter-related bacteria including the description of Thalassolituus hydrocarbonoclasticus sp. nov. and Thalassolituus pacificus sp. nov. and emended description of the genus Thalassolituus.</title>
        <authorList>
            <person name="Dong C."/>
            <person name="Wei L."/>
            <person name="Wang J."/>
            <person name="Lai Q."/>
            <person name="Huang Z."/>
            <person name="Shao Z."/>
        </authorList>
    </citation>
    <scope>NUCLEOTIDE SEQUENCE</scope>
    <source>
        <strain evidence="1">59MF3M-4</strain>
    </source>
</reference>
<gene>
    <name evidence="1" type="ORF">NYR02_08500</name>
</gene>